<protein>
    <submittedName>
        <fullName evidence="2">Uncharacterized protein</fullName>
    </submittedName>
</protein>
<dbReference type="Proteomes" id="UP000886653">
    <property type="component" value="Unassembled WGS sequence"/>
</dbReference>
<keyword evidence="3" id="KW-1185">Reference proteome</keyword>
<keyword evidence="1" id="KW-0472">Membrane</keyword>
<name>A0A9P6NR97_9BASI</name>
<sequence length="193" mass="21199">MKTSNCRRTQKSGGPSVILNRQGFLSSLSIVVILFALIEGYVAAQLRPVREKVMKGGCDITEAHNTLFRLKMLDSEVQKMDSLMAKIQNNSTSTNIKIKAANDAICCERNQNELRSRLVSAAKFSEEEHKKIASLIEEVMNYLKAFISKKNPTQAEALKIVGLVAAKRKEGKKINGAIKAAALNAGISDGKQY</sequence>
<evidence type="ECO:0000313" key="2">
    <source>
        <dbReference type="EMBL" id="KAG0151920.1"/>
    </source>
</evidence>
<evidence type="ECO:0000313" key="3">
    <source>
        <dbReference type="Proteomes" id="UP000886653"/>
    </source>
</evidence>
<feature type="transmembrane region" description="Helical" evidence="1">
    <location>
        <begin position="24"/>
        <end position="44"/>
    </location>
</feature>
<evidence type="ECO:0000256" key="1">
    <source>
        <dbReference type="SAM" id="Phobius"/>
    </source>
</evidence>
<reference evidence="2" key="1">
    <citation type="submission" date="2013-11" db="EMBL/GenBank/DDBJ databases">
        <title>Genome sequence of the fusiform rust pathogen reveals effectors for host alternation and coevolution with pine.</title>
        <authorList>
            <consortium name="DOE Joint Genome Institute"/>
            <person name="Smith K."/>
            <person name="Pendleton A."/>
            <person name="Kubisiak T."/>
            <person name="Anderson C."/>
            <person name="Salamov A."/>
            <person name="Aerts A."/>
            <person name="Riley R."/>
            <person name="Clum A."/>
            <person name="Lindquist E."/>
            <person name="Ence D."/>
            <person name="Campbell M."/>
            <person name="Kronenberg Z."/>
            <person name="Feau N."/>
            <person name="Dhillon B."/>
            <person name="Hamelin R."/>
            <person name="Burleigh J."/>
            <person name="Smith J."/>
            <person name="Yandell M."/>
            <person name="Nelson C."/>
            <person name="Grigoriev I."/>
            <person name="Davis J."/>
        </authorList>
    </citation>
    <scope>NUCLEOTIDE SEQUENCE</scope>
    <source>
        <strain evidence="2">G11</strain>
    </source>
</reference>
<gene>
    <name evidence="2" type="ORF">CROQUDRAFT_693870</name>
</gene>
<keyword evidence="1" id="KW-1133">Transmembrane helix</keyword>
<keyword evidence="1" id="KW-0812">Transmembrane</keyword>
<proteinExistence type="predicted"/>
<dbReference type="AlphaFoldDB" id="A0A9P6NR97"/>
<accession>A0A9P6NR97</accession>
<dbReference type="EMBL" id="MU167210">
    <property type="protein sequence ID" value="KAG0151920.1"/>
    <property type="molecule type" value="Genomic_DNA"/>
</dbReference>
<organism evidence="2 3">
    <name type="scientific">Cronartium quercuum f. sp. fusiforme G11</name>
    <dbReference type="NCBI Taxonomy" id="708437"/>
    <lineage>
        <taxon>Eukaryota</taxon>
        <taxon>Fungi</taxon>
        <taxon>Dikarya</taxon>
        <taxon>Basidiomycota</taxon>
        <taxon>Pucciniomycotina</taxon>
        <taxon>Pucciniomycetes</taxon>
        <taxon>Pucciniales</taxon>
        <taxon>Coleosporiaceae</taxon>
        <taxon>Cronartium</taxon>
    </lineage>
</organism>
<comment type="caution">
    <text evidence="2">The sequence shown here is derived from an EMBL/GenBank/DDBJ whole genome shotgun (WGS) entry which is preliminary data.</text>
</comment>